<reference evidence="2 3" key="1">
    <citation type="submission" date="2024-03" db="EMBL/GenBank/DDBJ databases">
        <title>A high-quality draft genome sequence of Diaporthe vaccinii, a causative agent of upright dieback and viscid rot disease in cranberry plants.</title>
        <authorList>
            <person name="Sarrasin M."/>
            <person name="Lang B.F."/>
            <person name="Burger G."/>
        </authorList>
    </citation>
    <scope>NUCLEOTIDE SEQUENCE [LARGE SCALE GENOMIC DNA]</scope>
    <source>
        <strain evidence="2 3">IS7</strain>
    </source>
</reference>
<accession>A0ABR4EGY8</accession>
<feature type="region of interest" description="Disordered" evidence="1">
    <location>
        <begin position="314"/>
        <end position="379"/>
    </location>
</feature>
<proteinExistence type="predicted"/>
<organism evidence="2 3">
    <name type="scientific">Diaporthe vaccinii</name>
    <dbReference type="NCBI Taxonomy" id="105482"/>
    <lineage>
        <taxon>Eukaryota</taxon>
        <taxon>Fungi</taxon>
        <taxon>Dikarya</taxon>
        <taxon>Ascomycota</taxon>
        <taxon>Pezizomycotina</taxon>
        <taxon>Sordariomycetes</taxon>
        <taxon>Sordariomycetidae</taxon>
        <taxon>Diaporthales</taxon>
        <taxon>Diaporthaceae</taxon>
        <taxon>Diaporthe</taxon>
        <taxon>Diaporthe eres species complex</taxon>
    </lineage>
</organism>
<evidence type="ECO:0000313" key="2">
    <source>
        <dbReference type="EMBL" id="KAL2281652.1"/>
    </source>
</evidence>
<keyword evidence="3" id="KW-1185">Reference proteome</keyword>
<comment type="caution">
    <text evidence="2">The sequence shown here is derived from an EMBL/GenBank/DDBJ whole genome shotgun (WGS) entry which is preliminary data.</text>
</comment>
<dbReference type="EMBL" id="JBAWTH010000056">
    <property type="protein sequence ID" value="KAL2281652.1"/>
    <property type="molecule type" value="Genomic_DNA"/>
</dbReference>
<dbReference type="EMBL" id="JBAWTH010000056">
    <property type="protein sequence ID" value="KAL2281651.1"/>
    <property type="molecule type" value="Genomic_DNA"/>
</dbReference>
<protein>
    <submittedName>
        <fullName evidence="2">Uncharacterized protein</fullName>
    </submittedName>
</protein>
<dbReference type="Proteomes" id="UP001600888">
    <property type="component" value="Unassembled WGS sequence"/>
</dbReference>
<evidence type="ECO:0000313" key="3">
    <source>
        <dbReference type="Proteomes" id="UP001600888"/>
    </source>
</evidence>
<feature type="compositionally biased region" description="Low complexity" evidence="1">
    <location>
        <begin position="318"/>
        <end position="356"/>
    </location>
</feature>
<name>A0ABR4EGY8_9PEZI</name>
<evidence type="ECO:0000256" key="1">
    <source>
        <dbReference type="SAM" id="MobiDB-lite"/>
    </source>
</evidence>
<sequence>MDWVPNSDPFIDPNLVERFECQDTDPNSPVSPQTLSPECQALQRHDAITNVQHTILSDDAEWDTWISSAVPPGQPPVALRNGYCILFIPRAADFSFSALGPPGVPAQQEASGFTDLPIKLAYWKKVAKAFYLPGHFHKAASRRLLSVISVQRTCDVSSNREKVWMQTATTNPGDGHEYGFALAATHIESRRFTYAVMVGCSNDQISKVRRLVKEWEEGAKHPLMMLGVCAELHLQRVEALVSKRSDEYKALMDELERSRDTNHFHWETIDKVQLVRDKSIRVEEEINTTRSQLFKACSSGVKTLLDQYKVAPDGQTWPSSTAGSQTSPSAASSSQTPPSQTVGSQTSPSAASSSQAPPSPTVGSQTPPSPTGPATVPNTLNKDEAIEVTNLFDERFQDILSRLDGRAAECRIGVERISFSTDVIRSELARQEAELARQEAGTSADNTRYGTAFALMAAVYLPTTAVATIFAMPILGGPTTGGTCAYPR</sequence>
<gene>
    <name evidence="2" type="ORF">FJTKL_11533</name>
</gene>